<dbReference type="HOGENOM" id="CLU_051989_5_1_5"/>
<reference evidence="3 4" key="1">
    <citation type="submission" date="2013-07" db="EMBL/GenBank/DDBJ databases">
        <title>Completed genome of Sphingomonas sanxanigenens NX02.</title>
        <authorList>
            <person name="Ma T."/>
            <person name="Huang H."/>
            <person name="Wu M."/>
            <person name="Li X."/>
            <person name="Li G."/>
        </authorList>
    </citation>
    <scope>NUCLEOTIDE SEQUENCE [LARGE SCALE GENOMIC DNA]</scope>
    <source>
        <strain evidence="3 4">NX02</strain>
    </source>
</reference>
<feature type="domain" description="SGNH hydrolase-type esterase" evidence="2">
    <location>
        <begin position="107"/>
        <end position="269"/>
    </location>
</feature>
<dbReference type="Gene3D" id="3.40.50.1110">
    <property type="entry name" value="SGNH hydrolase"/>
    <property type="match status" value="1"/>
</dbReference>
<dbReference type="Proteomes" id="UP000018851">
    <property type="component" value="Chromosome"/>
</dbReference>
<sequence length="287" mass="30520">MKAMGAAVFAMLAAVPVMAQPGPGERVGLFADPCAELPPQPAIVAAYSARATQARAAKAAVPPRTAEEETAFRDWQKQVRLADFAALCRYRAENAALPAASPARIVFMGDSITEGWLRERPSWFAGKDRIDRGISGQTTAQMLLRFPADVVALKPKLVHILAGTNDVAGNTGPTSQVDIRNNITAMVDLAEANDIRVVIGTVLPARHYFWRPEVDPVPGIADLNAWIRGFARARKLVLVDYFAAMDDGRSGLSAADATDGVHPTPAGYAKMEALAAPAIAQGLAAPR</sequence>
<evidence type="ECO:0000256" key="1">
    <source>
        <dbReference type="SAM" id="SignalP"/>
    </source>
</evidence>
<feature type="chain" id="PRO_5004785556" description="SGNH hydrolase-type esterase domain-containing protein" evidence="1">
    <location>
        <begin position="20"/>
        <end position="287"/>
    </location>
</feature>
<evidence type="ECO:0000313" key="3">
    <source>
        <dbReference type="EMBL" id="AHE57117.1"/>
    </source>
</evidence>
<dbReference type="InterPro" id="IPR036514">
    <property type="entry name" value="SGNH_hydro_sf"/>
</dbReference>
<dbReference type="STRING" id="1123269.NX02_27665"/>
<dbReference type="RefSeq" id="WP_025295213.1">
    <property type="nucleotide sequence ID" value="NZ_CP006644.1"/>
</dbReference>
<proteinExistence type="predicted"/>
<dbReference type="CDD" id="cd04501">
    <property type="entry name" value="SGNH_hydrolase_like_4"/>
    <property type="match status" value="1"/>
</dbReference>
<dbReference type="eggNOG" id="COG2755">
    <property type="taxonomic scope" value="Bacteria"/>
</dbReference>
<dbReference type="PANTHER" id="PTHR30383">
    <property type="entry name" value="THIOESTERASE 1/PROTEASE 1/LYSOPHOSPHOLIPASE L1"/>
    <property type="match status" value="1"/>
</dbReference>
<dbReference type="GO" id="GO:0004622">
    <property type="term" value="F:phosphatidylcholine lysophospholipase activity"/>
    <property type="evidence" value="ECO:0007669"/>
    <property type="project" value="TreeGrafter"/>
</dbReference>
<keyword evidence="1" id="KW-0732">Signal</keyword>
<dbReference type="InterPro" id="IPR013830">
    <property type="entry name" value="SGNH_hydro"/>
</dbReference>
<evidence type="ECO:0000259" key="2">
    <source>
        <dbReference type="Pfam" id="PF13472"/>
    </source>
</evidence>
<name>W0AKN6_9SPHN</name>
<feature type="signal peptide" evidence="1">
    <location>
        <begin position="1"/>
        <end position="19"/>
    </location>
</feature>
<accession>W0AKN6</accession>
<evidence type="ECO:0000313" key="4">
    <source>
        <dbReference type="Proteomes" id="UP000018851"/>
    </source>
</evidence>
<dbReference type="AlphaFoldDB" id="W0AKN6"/>
<keyword evidence="4" id="KW-1185">Reference proteome</keyword>
<dbReference type="PANTHER" id="PTHR30383:SF5">
    <property type="entry name" value="SGNH HYDROLASE-TYPE ESTERASE DOMAIN-CONTAINING PROTEIN"/>
    <property type="match status" value="1"/>
</dbReference>
<dbReference type="KEGG" id="ssan:NX02_27665"/>
<gene>
    <name evidence="3" type="ORF">NX02_27665</name>
</gene>
<dbReference type="Pfam" id="PF13472">
    <property type="entry name" value="Lipase_GDSL_2"/>
    <property type="match status" value="1"/>
</dbReference>
<dbReference type="PATRIC" id="fig|1123269.5.peg.5429"/>
<organism evidence="3 4">
    <name type="scientific">Sphingomonas sanxanigenens DSM 19645 = NX02</name>
    <dbReference type="NCBI Taxonomy" id="1123269"/>
    <lineage>
        <taxon>Bacteria</taxon>
        <taxon>Pseudomonadati</taxon>
        <taxon>Pseudomonadota</taxon>
        <taxon>Alphaproteobacteria</taxon>
        <taxon>Sphingomonadales</taxon>
        <taxon>Sphingomonadaceae</taxon>
        <taxon>Sphingomonas</taxon>
    </lineage>
</organism>
<dbReference type="InterPro" id="IPR051532">
    <property type="entry name" value="Ester_Hydrolysis_Enzymes"/>
</dbReference>
<dbReference type="SUPFAM" id="SSF52266">
    <property type="entry name" value="SGNH hydrolase"/>
    <property type="match status" value="1"/>
</dbReference>
<dbReference type="EMBL" id="CP006644">
    <property type="protein sequence ID" value="AHE57117.1"/>
    <property type="molecule type" value="Genomic_DNA"/>
</dbReference>
<protein>
    <recommendedName>
        <fullName evidence="2">SGNH hydrolase-type esterase domain-containing protein</fullName>
    </recommendedName>
</protein>